<dbReference type="EMBL" id="VSSQ01021397">
    <property type="protein sequence ID" value="MPM66958.1"/>
    <property type="molecule type" value="Genomic_DNA"/>
</dbReference>
<protein>
    <submittedName>
        <fullName evidence="1">Uncharacterized protein</fullName>
    </submittedName>
</protein>
<sequence length="156" mass="17164">MSTPVSTGASSLESDPCSARPIAAATDSFARYLTASWTWGSWVVWTRQSIIHGKIDETPRWVVTGSAALQKFTHHPRLAGGSFRVARSPSTCRFVLARGLPMVTSPTTSMSGGSRRTRSAAMTDPRLWPTMTSRPALGRRVRIRRRTYARTLGLSR</sequence>
<evidence type="ECO:0000313" key="1">
    <source>
        <dbReference type="EMBL" id="MPM66958.1"/>
    </source>
</evidence>
<reference evidence="1" key="1">
    <citation type="submission" date="2019-08" db="EMBL/GenBank/DDBJ databases">
        <authorList>
            <person name="Kucharzyk K."/>
            <person name="Murdoch R.W."/>
            <person name="Higgins S."/>
            <person name="Loffler F."/>
        </authorList>
    </citation>
    <scope>NUCLEOTIDE SEQUENCE</scope>
</reference>
<name>A0A645BPA4_9ZZZZ</name>
<proteinExistence type="predicted"/>
<gene>
    <name evidence="1" type="ORF">SDC9_113872</name>
</gene>
<comment type="caution">
    <text evidence="1">The sequence shown here is derived from an EMBL/GenBank/DDBJ whole genome shotgun (WGS) entry which is preliminary data.</text>
</comment>
<dbReference type="AlphaFoldDB" id="A0A645BPA4"/>
<accession>A0A645BPA4</accession>
<organism evidence="1">
    <name type="scientific">bioreactor metagenome</name>
    <dbReference type="NCBI Taxonomy" id="1076179"/>
    <lineage>
        <taxon>unclassified sequences</taxon>
        <taxon>metagenomes</taxon>
        <taxon>ecological metagenomes</taxon>
    </lineage>
</organism>